<sequence length="174" mass="20394">MREYFIKTKRLGFSKWNVADLDLATQLWGEEEVTRFICADGKFTQQDIIRRLDTEIHNDELFHIQYWPVFELETNELIGCCGMRPFKSEIYSFEIGFHLRKKYWGLGYASEAAKAVIDYSFTAFKADRLYAGHHPLNEASEKLLTKLGFQYIGKNFYEPTGLYHPSYELVNHGV</sequence>
<dbReference type="EMBL" id="VLKH01000001">
    <property type="protein sequence ID" value="TWH83452.1"/>
    <property type="molecule type" value="Genomic_DNA"/>
</dbReference>
<dbReference type="Pfam" id="PF13302">
    <property type="entry name" value="Acetyltransf_3"/>
    <property type="match status" value="1"/>
</dbReference>
<accession>A0A562JJQ1</accession>
<dbReference type="SUPFAM" id="SSF55729">
    <property type="entry name" value="Acyl-CoA N-acyltransferases (Nat)"/>
    <property type="match status" value="1"/>
</dbReference>
<proteinExistence type="predicted"/>
<dbReference type="Gene3D" id="3.40.630.30">
    <property type="match status" value="1"/>
</dbReference>
<evidence type="ECO:0000259" key="1">
    <source>
        <dbReference type="PROSITE" id="PS51186"/>
    </source>
</evidence>
<name>A0A562JJQ1_9FIRM</name>
<dbReference type="InterPro" id="IPR000182">
    <property type="entry name" value="GNAT_dom"/>
</dbReference>
<organism evidence="2 3">
    <name type="scientific">Sedimentibacter saalensis</name>
    <dbReference type="NCBI Taxonomy" id="130788"/>
    <lineage>
        <taxon>Bacteria</taxon>
        <taxon>Bacillati</taxon>
        <taxon>Bacillota</taxon>
        <taxon>Tissierellia</taxon>
        <taxon>Sedimentibacter</taxon>
    </lineage>
</organism>
<protein>
    <submittedName>
        <fullName evidence="2">RimJ/RimL family protein N-acetyltransferase</fullName>
    </submittedName>
</protein>
<gene>
    <name evidence="2" type="ORF">LY60_00059</name>
</gene>
<dbReference type="InterPro" id="IPR051531">
    <property type="entry name" value="N-acetyltransferase"/>
</dbReference>
<dbReference type="PROSITE" id="PS51186">
    <property type="entry name" value="GNAT"/>
    <property type="match status" value="1"/>
</dbReference>
<feature type="domain" description="N-acetyltransferase" evidence="1">
    <location>
        <begin position="11"/>
        <end position="168"/>
    </location>
</feature>
<dbReference type="OrthoDB" id="9785602at2"/>
<keyword evidence="3" id="KW-1185">Reference proteome</keyword>
<dbReference type="Proteomes" id="UP000315343">
    <property type="component" value="Unassembled WGS sequence"/>
</dbReference>
<dbReference type="GO" id="GO:0016747">
    <property type="term" value="F:acyltransferase activity, transferring groups other than amino-acyl groups"/>
    <property type="evidence" value="ECO:0007669"/>
    <property type="project" value="InterPro"/>
</dbReference>
<dbReference type="InterPro" id="IPR016181">
    <property type="entry name" value="Acyl_CoA_acyltransferase"/>
</dbReference>
<keyword evidence="2" id="KW-0808">Transferase</keyword>
<reference evidence="2 3" key="1">
    <citation type="submission" date="2019-07" db="EMBL/GenBank/DDBJ databases">
        <title>Genomic Encyclopedia of Type Strains, Phase I: the one thousand microbial genomes (KMG-I) project.</title>
        <authorList>
            <person name="Kyrpides N."/>
        </authorList>
    </citation>
    <scope>NUCLEOTIDE SEQUENCE [LARGE SCALE GENOMIC DNA]</scope>
    <source>
        <strain evidence="2 3">DSM 13558</strain>
    </source>
</reference>
<dbReference type="PANTHER" id="PTHR43792">
    <property type="entry name" value="GNAT FAMILY, PUTATIVE (AFU_ORTHOLOGUE AFUA_3G00765)-RELATED-RELATED"/>
    <property type="match status" value="1"/>
</dbReference>
<evidence type="ECO:0000313" key="3">
    <source>
        <dbReference type="Proteomes" id="UP000315343"/>
    </source>
</evidence>
<comment type="caution">
    <text evidence="2">The sequence shown here is derived from an EMBL/GenBank/DDBJ whole genome shotgun (WGS) entry which is preliminary data.</text>
</comment>
<dbReference type="AlphaFoldDB" id="A0A562JJQ1"/>
<dbReference type="RefSeq" id="WP_145078384.1">
    <property type="nucleotide sequence ID" value="NZ_VLKH01000001.1"/>
</dbReference>
<evidence type="ECO:0000313" key="2">
    <source>
        <dbReference type="EMBL" id="TWH83452.1"/>
    </source>
</evidence>
<dbReference type="PANTHER" id="PTHR43792:SF1">
    <property type="entry name" value="N-ACETYLTRANSFERASE DOMAIN-CONTAINING PROTEIN"/>
    <property type="match status" value="1"/>
</dbReference>